<keyword evidence="5" id="KW-1185">Reference proteome</keyword>
<feature type="region of interest" description="Disordered" evidence="2">
    <location>
        <begin position="2050"/>
        <end position="2093"/>
    </location>
</feature>
<feature type="region of interest" description="Disordered" evidence="2">
    <location>
        <begin position="3013"/>
        <end position="3061"/>
    </location>
</feature>
<feature type="region of interest" description="Disordered" evidence="2">
    <location>
        <begin position="3127"/>
        <end position="3147"/>
    </location>
</feature>
<feature type="compositionally biased region" description="Acidic residues" evidence="2">
    <location>
        <begin position="4218"/>
        <end position="4231"/>
    </location>
</feature>
<feature type="coiled-coil region" evidence="1">
    <location>
        <begin position="1477"/>
        <end position="1534"/>
    </location>
</feature>
<feature type="region of interest" description="Disordered" evidence="2">
    <location>
        <begin position="1783"/>
        <end position="1806"/>
    </location>
</feature>
<feature type="compositionally biased region" description="Basic and acidic residues" evidence="2">
    <location>
        <begin position="3468"/>
        <end position="3481"/>
    </location>
</feature>
<feature type="region of interest" description="Disordered" evidence="2">
    <location>
        <begin position="3381"/>
        <end position="3500"/>
    </location>
</feature>
<comment type="caution">
    <text evidence="4">The sequence shown here is derived from an EMBL/GenBank/DDBJ whole genome shotgun (WGS) entry which is preliminary data.</text>
</comment>
<reference evidence="4" key="1">
    <citation type="submission" date="2023-08" db="EMBL/GenBank/DDBJ databases">
        <title>Reference Genome Resource for the Citrus Pathogen Phytophthora citrophthora.</title>
        <authorList>
            <person name="Moller H."/>
            <person name="Coetzee B."/>
            <person name="Rose L.J."/>
            <person name="Van Niekerk J.M."/>
        </authorList>
    </citation>
    <scope>NUCLEOTIDE SEQUENCE</scope>
    <source>
        <strain evidence="4">STE-U-9442</strain>
    </source>
</reference>
<feature type="region of interest" description="Disordered" evidence="2">
    <location>
        <begin position="873"/>
        <end position="895"/>
    </location>
</feature>
<feature type="compositionally biased region" description="Acidic residues" evidence="2">
    <location>
        <begin position="983"/>
        <end position="998"/>
    </location>
</feature>
<feature type="coiled-coil region" evidence="1">
    <location>
        <begin position="2465"/>
        <end position="2521"/>
    </location>
</feature>
<feature type="region of interest" description="Disordered" evidence="2">
    <location>
        <begin position="2703"/>
        <end position="2731"/>
    </location>
</feature>
<sequence length="4299" mass="484334">MTDGYCICEPGYEFYDQDMILRSDEDGAVDCQPIVYDRCSSNQVRSDSGSCVPASGKACDASCNNGTGTYVASLGVCQCDEQPDLDTVCNQKCRDEKTQIQVNGSTGELQLYNPITRELSSLSEDSSTNGLVSKVSCASGSDCHLHSIAVASTGFSGSYDLPPLISETSRRRLSTASTSTSIPNPMVCLTVGNGLLFDLSVAGSYPIYLKDSMLNTNPSFDYGAFRALAAKVNSNSSTVSAFAFSFTEAGTYVFGNSLNAAAQTIIVVMKAGTSCPTEAPIVPLNEKNLITVSAKRRTDDIILAPDWGLIVGLLCGLFGVVIAVIAGLYYFRAKSWTNTAVKSVKGYRAKNQLANLSAMHSKGTVAVTNDSDQSEAVSGALLGTEPMTVEKKQFHLGKQEQVKGATMEYRPDLERWDEEDLDLRELIDRLQFHHEAVTKSFEDQKGGVKELMQRLQAEAVELKRLFVNALVTSDLMSPEVKNPAAALEAEVPETLPVSEISGRPRSRSVAGREKFLLENLERDLQDRNRFEQKKTAMINGVSAGLHEIEGWGEQLADLTGAMVQDMSLQVDDRAPERTSSKEETCIERVRSVLGELKTLLGSDPMTQTSSSLIHLAEAEKGRREVGDFVLEASQRYFTARPTIDGDDQESRDSTNGIQRLLELHDDVEKAQNKEDEALFRPLQSLQKFGAALPQVLAAIEDLESSFHRELDAVREEQNPVKEHAVQAQMQSRLSKLMKEVAAGAKIVNEKVNKEAPRTVKLRRGAQQAENALSRALGSAKEQWIIADQERRDLSAATVSIINEPESAPSTLPEDQATPTLRDKTLFEIKDLLIELTSLLQRNGGASILASQQLGVAPQVSALVDPRVTTDVKRSRAWASDESYPQHSTAEKERQRDNLMSDLRKVLPSASQAASTHMDVATRQESDVVREEERDQVLHREVEGANALRTQHDEEEQSLESQFREEELAIEQEYLRELSSLEMEFESGSGDEADGDATEPPDNLFDDFSKNMEGDESLPPRLTETEESAEEMSGVLMDDDADIIAQLNDVYSEAWNNRVRILAKEEALRKEKLNERIRRKRMTQKSRDPPLSDGNLDAVTLEAVACKDAILEEVVKKQDEMDALEQEAINNAVNNLRKQVEDCQDHCGGDSPNDRDAITQLVTEARNCAKKDRAKAEKTIAHAESELQKLLNEYDHDFSAMEKEVESERMRLEAKLKGALAKRHGHRGGSQGVKKDEVLEQTESSDSDSREDLETELEAFTDGSIKELRDKHFQLQQEIEAQKTQGVVAMAVADAQLAYLDELSTGRVITNVAEHDDNSLSRELKGELLEALAFQIPMQIEQWTQEKVDKLRADYVLSCAERRRELEADAAMRRAKLADRMNRRRQANGQDTIDEKAHKTSTASESRIIDEQERVALAEIVDSLVTATEALGETERTMCEALAQTLASTLQKYGADIKGQTRGAATFASPVVYALDALEDTASRRAEAEAQNRAAIEQEIERVKDDSSKSFAALNKSLEVEKRRQEEQLKQRLAQRREQQLKLIPVGSSPEKVAEMNAVLVKQEVGEKLRLEDKLGMQTQRALDQEIRKQRDRKEQLKQQLRDAIVAETAAAAMKEAVVQTRSEYLKREGNDEELAALMQLWKSRPVQKHLPPTRTVQGQQSVITADDNSALQSLHDEHAREWEALKARFEDEMQRRKDQLAQQLQRKRQILQNNSALSPTERKRAEVALDREEERENQAIEASAVSLDQAITLASQRAKDHASGVISGSLASTSADLDAALEATRRQHEEAQRKLREDLETERRKQEQLLRERLRQRRAARRDGSEPMLKAEAEDAQEANMKQKLEEKLCAQEDEAWAALRKREQQELDAILAPLEAVVSQRLDDADLAERRARQELNRLAEEHDRHLSELRDSLEAEKKRQQLALRDKLQRKRDRRESDGASVSDEEVEMEHRQAMEALDASFEADLATAEAEAGETRREKEIELLAEICACSANRTAEEAALALLDGARLEAERVRAEYEAALASRLQRSAAADAMRREEMAKRLAERKLKRRQQRGQQVSQETTGIIAPLRPPLDSRHNDREGDDGSLGREITNVQAAHARGVRSRQEQLDAETAVRKAALAARLDHKRRAAVKSGESRASEAEMERALLLEEQQELAAIERDRALREKELKAETMRERERLAKNMREADESGAADIERQLAACKQAHDSEAAKLEEALRAERARQELALKQRLTAKRQRRAADGGDTEANTTSDQEAQEAQAALSEQERAARQQLADRQQQELADVARKLEQEAEAQRQAAFDLQAAAERELKRLEEEHIRERRALQVALLADRQKREDQLREKLAKKKAARHAKGGFESPQDDVEDEIALAALQEEIMQEQVAALAHERGRQEAAMRSAAAELQEAAEATAKAAAASRQAQDEATRIPTGIVPHYSEPEEVGRTLQRLHEEYDQESRILKARIQDEIQRRKDQLAQQLQRKRQILQNNSALSPTERKRAEVALDREEERENQAIEASAVSLDQAITLASQRAKDHASGVISGSLASTSADLDAALEATRRQHEEAQRKLREDLETERRKQEQLLRERLRQRRAARRDGSEPMLKAEAEDAQEANMKQKLEEKLCAQEDEAWAALRKREQQELDAILAPLEAVVSQRLDDADLAERRARQELNRLAEEHDRHLSELRDSLEAEKKRQQLALRDKLQRKRDRRESDGASVSDEEVEMEHRQAMEALDASFEADLATAEAEAGETRREKEIELLAEICACSANRTAEEAALALLDGARLEAERVRAEYEAALASRLQRSAAADAMRREEMAKRLAERKLKRRQQRGQQVSQETTGIIAPLRPPLDSRHNDREGDDGSLGREITNVQAAHARGVRSRQEQLDAETAVRKAALAARLDHKRRAAVKSGESRASEAEMERALLLEEQQELAAIERDRALREKELKAETMRERERLAKNMREADESGAADIERQLAACKQAHDSEAAKLEEALRAERARQELALKQRLTAKRQRRAADGGDTEANTTSDQEAQEAQAALSEQERAARQQLADRQQQELADVARKLEQEAEAQRQAAFDLQAAAERELKRLEEEHIRERRALQVALLADRQKREDQLREKLAKKKAARHAKGGFESPQDDVEDEIALAALQEEIMQEQVAALAHERGRQEAAMRSAAAELQEAAEATAKAAAASRQAQEEAARVAAEFERHRVESQQLEAADASHSKQKLADRLAEKRRRQQLKQQQAEKEQVKSDDTRVLQEEAERLRLEAQIEAQLVACREAHDAEASKLRESLQAERERQERALQERIARRKEKRFLADAQASARVDMKAAEEAERKQQQEEEAALAVALAAQEQEAWEIIQRKQDEDLRALQEQKHQQEQERAERQHQLAQKEMNRLQEEHERELRALTTSLAQEQARQEEKLQQRIAQRRARKQRQDEEAAATSAKKQQSIADAEEAARLSSERKRVEALAEAQAQEEAEAEEKERQEIAARLAQKMEEERARQRREKEELEARLAREAEEQAVKRATALALQLQQQALETADKMAREFDTNLRELRETHSADGAAQKARLESRIAAKKARKLRELEEKRELERQRLHTRQQQEAEEAARAEQEREVEAAEAARQAEIDVVEELVPIQPRPEATLTPVDDEAAPKTLAIRQQQPTEEDDLVAELRGKLELEAEDRRHELQEEKRVELERLTQDELRQITQIETRVASLLAEERAAMIELLTSRLQALPAEMVKQREAAEREHTIQLQRLTLLLQGRGQQQKSRVRARMVQKRVLIEDEFSRKAKLVTAAMNQRFMQEKMGLRLKKQTPPAPVEEAYENTQEEPQQQDEIQSPPALSAELAKRLEEMLEDRLLKIEALVTEFQVKAQTAPPAPVPPKEIDPEESNNSLIEYQIAIAEAVAVGCRYEKRASMDKQSLLLVDSFGVLDASVVTSKLPQAPVDKLDDRMRARLGFVELLLQSVATNSELTTAVVIVEHFGRGNNGDADYASFSPSKQENSEKGTLFLSRAALQELSTGQLAIVILHALAQGHAHVSNLTEPQFICHLYKLLVRCYQGLFTHFQQERAASTVTVEPQRKSVIAEAGKTMSISDKAGGGHWQTRLLEMEGFLTRMESRNASQSILQRSQSSRLHLLTKQREGNAGTALGSSADLWQQEQVQILQEKLDSAEKLYLQVLRQHEQQTQSVEYWQDLLAEQRDAEYEEDTFDEEDETEGDKSSKVEDPDATERQRQREVRAQELQEELERTSQALEGTRKERDELFTQCQQLRDQLNELRGGRTTG</sequence>
<feature type="region of interest" description="Disordered" evidence="2">
    <location>
        <begin position="2417"/>
        <end position="2444"/>
    </location>
</feature>
<feature type="compositionally biased region" description="Basic and acidic residues" evidence="2">
    <location>
        <begin position="3381"/>
        <end position="3398"/>
    </location>
</feature>
<dbReference type="PANTHER" id="PTHR47236">
    <property type="entry name" value="GENE, 32742-RELATED-RELATED"/>
    <property type="match status" value="1"/>
</dbReference>
<feature type="compositionally biased region" description="Polar residues" evidence="2">
    <location>
        <begin position="1700"/>
        <end position="1718"/>
    </location>
</feature>
<evidence type="ECO:0000313" key="4">
    <source>
        <dbReference type="EMBL" id="KAK1947713.1"/>
    </source>
</evidence>
<feature type="region of interest" description="Disordered" evidence="2">
    <location>
        <begin position="1696"/>
        <end position="1725"/>
    </location>
</feature>
<protein>
    <submittedName>
        <fullName evidence="4">Uncharacterized protein</fullName>
    </submittedName>
</protein>
<organism evidence="4 5">
    <name type="scientific">Phytophthora citrophthora</name>
    <dbReference type="NCBI Taxonomy" id="4793"/>
    <lineage>
        <taxon>Eukaryota</taxon>
        <taxon>Sar</taxon>
        <taxon>Stramenopiles</taxon>
        <taxon>Oomycota</taxon>
        <taxon>Peronosporomycetes</taxon>
        <taxon>Peronosporales</taxon>
        <taxon>Peronosporaceae</taxon>
        <taxon>Phytophthora</taxon>
    </lineage>
</organism>
<dbReference type="EMBL" id="JASMQC010000001">
    <property type="protein sequence ID" value="KAK1947713.1"/>
    <property type="molecule type" value="Genomic_DNA"/>
</dbReference>
<feature type="compositionally biased region" description="Basic and acidic residues" evidence="2">
    <location>
        <begin position="3229"/>
        <end position="3242"/>
    </location>
</feature>
<feature type="transmembrane region" description="Helical" evidence="3">
    <location>
        <begin position="307"/>
        <end position="331"/>
    </location>
</feature>
<keyword evidence="3" id="KW-0472">Membrane</keyword>
<feature type="region of interest" description="Disordered" evidence="2">
    <location>
        <begin position="907"/>
        <end position="935"/>
    </location>
</feature>
<feature type="region of interest" description="Disordered" evidence="2">
    <location>
        <begin position="3195"/>
        <end position="3266"/>
    </location>
</feature>
<evidence type="ECO:0000256" key="3">
    <source>
        <dbReference type="SAM" id="Phobius"/>
    </source>
</evidence>
<feature type="compositionally biased region" description="Basic and acidic residues" evidence="2">
    <location>
        <begin position="3254"/>
        <end position="3266"/>
    </location>
</feature>
<evidence type="ECO:0000256" key="1">
    <source>
        <dbReference type="SAM" id="Coils"/>
    </source>
</evidence>
<evidence type="ECO:0000256" key="2">
    <source>
        <dbReference type="SAM" id="MobiDB-lite"/>
    </source>
</evidence>
<feature type="compositionally biased region" description="Basic and acidic residues" evidence="2">
    <location>
        <begin position="919"/>
        <end position="935"/>
    </location>
</feature>
<feature type="compositionally biased region" description="Basic residues" evidence="2">
    <location>
        <begin position="3128"/>
        <end position="3138"/>
    </location>
</feature>
<feature type="region of interest" description="Disordered" evidence="2">
    <location>
        <begin position="2234"/>
        <end position="2282"/>
    </location>
</feature>
<feature type="compositionally biased region" description="Basic and acidic residues" evidence="2">
    <location>
        <begin position="3204"/>
        <end position="3221"/>
    </location>
</feature>
<feature type="compositionally biased region" description="Basic and acidic residues" evidence="2">
    <location>
        <begin position="4232"/>
        <end position="4263"/>
    </location>
</feature>
<feature type="compositionally biased region" description="Basic and acidic residues" evidence="2">
    <location>
        <begin position="3605"/>
        <end position="3630"/>
    </location>
</feature>
<feature type="region of interest" description="Disordered" evidence="2">
    <location>
        <begin position="4217"/>
        <end position="4275"/>
    </location>
</feature>
<dbReference type="Proteomes" id="UP001259832">
    <property type="component" value="Unassembled WGS sequence"/>
</dbReference>
<dbReference type="PANTHER" id="PTHR47236:SF4">
    <property type="entry name" value="GENE 9195-RELATED"/>
    <property type="match status" value="1"/>
</dbReference>
<accession>A0AAD9H0L6</accession>
<feature type="region of interest" description="Disordered" evidence="2">
    <location>
        <begin position="2829"/>
        <end position="2872"/>
    </location>
</feature>
<feature type="region of interest" description="Disordered" evidence="2">
    <location>
        <begin position="2562"/>
        <end position="2585"/>
    </location>
</feature>
<feature type="compositionally biased region" description="Basic and acidic residues" evidence="2">
    <location>
        <begin position="3338"/>
        <end position="3350"/>
    </location>
</feature>
<feature type="coiled-coil region" evidence="1">
    <location>
        <begin position="1579"/>
        <end position="1606"/>
    </location>
</feature>
<feature type="region of interest" description="Disordered" evidence="2">
    <location>
        <begin position="983"/>
        <end position="1030"/>
    </location>
</feature>
<feature type="region of interest" description="Disordered" evidence="2">
    <location>
        <begin position="1218"/>
        <end position="1252"/>
    </location>
</feature>
<gene>
    <name evidence="4" type="ORF">P3T76_000003</name>
</gene>
<name>A0AAD9H0L6_9STRA</name>
<proteinExistence type="predicted"/>
<evidence type="ECO:0000313" key="5">
    <source>
        <dbReference type="Proteomes" id="UP001259832"/>
    </source>
</evidence>
<feature type="compositionally biased region" description="Basic and acidic residues" evidence="2">
    <location>
        <begin position="3404"/>
        <end position="3417"/>
    </location>
</feature>
<keyword evidence="1" id="KW-0175">Coiled coil</keyword>
<keyword evidence="3" id="KW-1133">Transmembrane helix</keyword>
<feature type="region of interest" description="Disordered" evidence="2">
    <location>
        <begin position="1378"/>
        <end position="1405"/>
    </location>
</feature>
<feature type="region of interest" description="Disordered" evidence="2">
    <location>
        <begin position="3825"/>
        <end position="3854"/>
    </location>
</feature>
<feature type="region of interest" description="Disordered" evidence="2">
    <location>
        <begin position="3338"/>
        <end position="3357"/>
    </location>
</feature>
<feature type="region of interest" description="Disordered" evidence="2">
    <location>
        <begin position="1924"/>
        <end position="1952"/>
    </location>
</feature>
<keyword evidence="3" id="KW-0812">Transmembrane</keyword>
<feature type="region of interest" description="Disordered" evidence="2">
    <location>
        <begin position="3605"/>
        <end position="3635"/>
    </location>
</feature>